<dbReference type="SUPFAM" id="SSF103032">
    <property type="entry name" value="Hypothetical protein YwqG"/>
    <property type="match status" value="1"/>
</dbReference>
<dbReference type="PANTHER" id="PTHR36436:SF6">
    <property type="entry name" value="SLL5081 PROTEIN"/>
    <property type="match status" value="1"/>
</dbReference>
<protein>
    <submittedName>
        <fullName evidence="2">YwqG family protein</fullName>
    </submittedName>
</protein>
<accession>A0AAU8JSB9</accession>
<dbReference type="AlphaFoldDB" id="A0AAU8JSB9"/>
<dbReference type="InterPro" id="IPR015315">
    <property type="entry name" value="DUF1963"/>
</dbReference>
<dbReference type="KEGG" id="kcm:ABWK59_06920"/>
<dbReference type="Gene3D" id="2.30.320.10">
    <property type="entry name" value="YwqG-like"/>
    <property type="match status" value="1"/>
</dbReference>
<evidence type="ECO:0000313" key="2">
    <source>
        <dbReference type="EMBL" id="XCM78681.1"/>
    </source>
</evidence>
<dbReference type="EMBL" id="CP159872">
    <property type="protein sequence ID" value="XCM78681.1"/>
    <property type="molecule type" value="Genomic_DNA"/>
</dbReference>
<proteinExistence type="predicted"/>
<dbReference type="RefSeq" id="WP_354638770.1">
    <property type="nucleotide sequence ID" value="NZ_CP159872.1"/>
</dbReference>
<reference evidence="2" key="1">
    <citation type="submission" date="2024-06" db="EMBL/GenBank/DDBJ databases">
        <title>The genome sequences of Kitasatospora sp. strain HUAS MG31.</title>
        <authorList>
            <person name="Mo P."/>
        </authorList>
    </citation>
    <scope>NUCLEOTIDE SEQUENCE</scope>
    <source>
        <strain evidence="2">HUAS MG31</strain>
    </source>
</reference>
<name>A0AAU8JSB9_9ACTN</name>
<gene>
    <name evidence="2" type="ORF">ABWK59_06920</name>
</gene>
<sequence length="259" mass="27249">MGIQSGRQPLPVVVSEAVRVRAGEEVAPAIEALFRPSLALAVCAEAVAGRSGLGGLPRLPEGTAWPVSAAGVPMQLLARLDCAELAAAFAGQGEWPLPASGLLLFFHDDGFADAASGPPPGEVDGRAGCRVLHVSADAPERPLPPGREAVPPSPVTARPALSAPSYQDEELERLLPGDFLAAMDLSWDFSELMPAPRMRVLGWCDSGTERPAGRRPLLQLESGGAAAAWGEAVNLSFWITEEDLRAGRFDRVTRAYEVG</sequence>
<evidence type="ECO:0000256" key="1">
    <source>
        <dbReference type="SAM" id="MobiDB-lite"/>
    </source>
</evidence>
<feature type="region of interest" description="Disordered" evidence="1">
    <location>
        <begin position="136"/>
        <end position="165"/>
    </location>
</feature>
<dbReference type="PANTHER" id="PTHR36436">
    <property type="entry name" value="SLL5081 PROTEIN"/>
    <property type="match status" value="1"/>
</dbReference>
<dbReference type="InterPro" id="IPR035948">
    <property type="entry name" value="YwqG-like_sf"/>
</dbReference>
<organism evidence="2">
    <name type="scientific">Kitasatospora camelliae</name>
    <dbReference type="NCBI Taxonomy" id="3156397"/>
    <lineage>
        <taxon>Bacteria</taxon>
        <taxon>Bacillati</taxon>
        <taxon>Actinomycetota</taxon>
        <taxon>Actinomycetes</taxon>
        <taxon>Kitasatosporales</taxon>
        <taxon>Streptomycetaceae</taxon>
        <taxon>Kitasatospora</taxon>
    </lineage>
</organism>
<dbReference type="Pfam" id="PF09234">
    <property type="entry name" value="DUF1963"/>
    <property type="match status" value="1"/>
</dbReference>